<feature type="domain" description="DUF1508" evidence="1">
    <location>
        <begin position="12"/>
        <end position="40"/>
    </location>
</feature>
<evidence type="ECO:0000313" key="2">
    <source>
        <dbReference type="EMBL" id="MEN3323697.1"/>
    </source>
</evidence>
<evidence type="ECO:0000259" key="1">
    <source>
        <dbReference type="Pfam" id="PF07411"/>
    </source>
</evidence>
<dbReference type="InterPro" id="IPR010879">
    <property type="entry name" value="DUF1508"/>
</dbReference>
<dbReference type="RefSeq" id="WP_346241360.1">
    <property type="nucleotide sequence ID" value="NZ_JAZHYP010000003.1"/>
</dbReference>
<dbReference type="Proteomes" id="UP001416393">
    <property type="component" value="Unassembled WGS sequence"/>
</dbReference>
<dbReference type="EMBL" id="JAZHYP010000003">
    <property type="protein sequence ID" value="MEN3323697.1"/>
    <property type="molecule type" value="Genomic_DNA"/>
</dbReference>
<dbReference type="SUPFAM" id="SSF160113">
    <property type="entry name" value="YegP-like"/>
    <property type="match status" value="1"/>
</dbReference>
<evidence type="ECO:0000313" key="3">
    <source>
        <dbReference type="Proteomes" id="UP001416393"/>
    </source>
</evidence>
<dbReference type="Gene3D" id="3.30.160.160">
    <property type="entry name" value="YegP-like"/>
    <property type="match status" value="1"/>
</dbReference>
<dbReference type="Pfam" id="PF07411">
    <property type="entry name" value="DUF1508"/>
    <property type="match status" value="1"/>
</dbReference>
<keyword evidence="3" id="KW-1185">Reference proteome</keyword>
<organism evidence="2 3">
    <name type="scientific">Mariniflexile soesokkakense</name>
    <dbReference type="NCBI Taxonomy" id="1343160"/>
    <lineage>
        <taxon>Bacteria</taxon>
        <taxon>Pseudomonadati</taxon>
        <taxon>Bacteroidota</taxon>
        <taxon>Flavobacteriia</taxon>
        <taxon>Flavobacteriales</taxon>
        <taxon>Flavobacteriaceae</taxon>
        <taxon>Mariniflexile</taxon>
    </lineage>
</organism>
<reference evidence="2 3" key="1">
    <citation type="submission" date="2024-01" db="EMBL/GenBank/DDBJ databases">
        <title>Mariniflexile litorale sp. nov., isolated from the shallow sediments of the Sea of Japan.</title>
        <authorList>
            <person name="Romanenko L."/>
            <person name="Bystritskaya E."/>
            <person name="Isaeva M."/>
        </authorList>
    </citation>
    <scope>NUCLEOTIDE SEQUENCE [LARGE SCALE GENOMIC DNA]</scope>
    <source>
        <strain evidence="2 3">KCTC 32427</strain>
    </source>
</reference>
<protein>
    <submittedName>
        <fullName evidence="2">DUF1508 domain-containing protein</fullName>
    </submittedName>
</protein>
<name>A0ABV0A9D1_9FLAO</name>
<dbReference type="InterPro" id="IPR036913">
    <property type="entry name" value="YegP-like_sf"/>
</dbReference>
<gene>
    <name evidence="2" type="ORF">VP395_08155</name>
</gene>
<comment type="caution">
    <text evidence="2">The sequence shown here is derived from an EMBL/GenBank/DDBJ whole genome shotgun (WGS) entry which is preliminary data.</text>
</comment>
<sequence>MNDKWEFYLDGSKEWRWRRIASNGRIVGASSQGYFNKSDCIANAMRNGYNG</sequence>
<proteinExistence type="predicted"/>
<accession>A0ABV0A9D1</accession>